<dbReference type="OrthoDB" id="690541at2759"/>
<feature type="non-terminal residue" evidence="1">
    <location>
        <position position="242"/>
    </location>
</feature>
<evidence type="ECO:0000313" key="2">
    <source>
        <dbReference type="Proteomes" id="UP000789595"/>
    </source>
</evidence>
<keyword evidence="2" id="KW-1185">Reference proteome</keyword>
<proteinExistence type="predicted"/>
<comment type="caution">
    <text evidence="1">The sequence shown here is derived from an EMBL/GenBank/DDBJ whole genome shotgun (WGS) entry which is preliminary data.</text>
</comment>
<dbReference type="AlphaFoldDB" id="A0A8J2SQ89"/>
<organism evidence="1 2">
    <name type="scientific">Pelagomonas calceolata</name>
    <dbReference type="NCBI Taxonomy" id="35677"/>
    <lineage>
        <taxon>Eukaryota</taxon>
        <taxon>Sar</taxon>
        <taxon>Stramenopiles</taxon>
        <taxon>Ochrophyta</taxon>
        <taxon>Pelagophyceae</taxon>
        <taxon>Pelagomonadales</taxon>
        <taxon>Pelagomonadaceae</taxon>
        <taxon>Pelagomonas</taxon>
    </lineage>
</organism>
<protein>
    <submittedName>
        <fullName evidence="1">Uncharacterized protein</fullName>
    </submittedName>
</protein>
<sequence length="242" mass="26739">MADDPHYDTPLEPTPPPGWPADKWATKLANKENYWSAKLAIVCLLLDAGASLEPLKEAARGERPGRIHDVFEHARVIGNAGIMRVLEEAARLRYSPKTHGRFPRPARYAAAEVLRLGYQIGSQALVPVWAEHVLPFLVSRTSRGSTPTPPRSVLFIDALSDEQVEAMLEGAYAEHATRELQRRADGGNTAESNIKDALREWPHERSLLNCLALCGDAWEAGADILRARGPLDDDPPSVRIFL</sequence>
<dbReference type="Proteomes" id="UP000789595">
    <property type="component" value="Unassembled WGS sequence"/>
</dbReference>
<name>A0A8J2SQ89_9STRA</name>
<gene>
    <name evidence="1" type="ORF">PECAL_5P21640</name>
</gene>
<evidence type="ECO:0000313" key="1">
    <source>
        <dbReference type="EMBL" id="CAH0377626.1"/>
    </source>
</evidence>
<reference evidence="1" key="1">
    <citation type="submission" date="2021-11" db="EMBL/GenBank/DDBJ databases">
        <authorList>
            <consortium name="Genoscope - CEA"/>
            <person name="William W."/>
        </authorList>
    </citation>
    <scope>NUCLEOTIDE SEQUENCE</scope>
</reference>
<dbReference type="EMBL" id="CAKKNE010000005">
    <property type="protein sequence ID" value="CAH0377626.1"/>
    <property type="molecule type" value="Genomic_DNA"/>
</dbReference>
<accession>A0A8J2SQ89</accession>